<evidence type="ECO:0000256" key="5">
    <source>
        <dbReference type="PROSITE-ProRule" id="PRU00042"/>
    </source>
</evidence>
<dbReference type="PROSITE" id="PS00028">
    <property type="entry name" value="ZINC_FINGER_C2H2_1"/>
    <property type="match status" value="13"/>
</dbReference>
<organism evidence="8 9">
    <name type="scientific">Gadus morhua</name>
    <name type="common">Atlantic cod</name>
    <dbReference type="NCBI Taxonomy" id="8049"/>
    <lineage>
        <taxon>Eukaryota</taxon>
        <taxon>Metazoa</taxon>
        <taxon>Chordata</taxon>
        <taxon>Craniata</taxon>
        <taxon>Vertebrata</taxon>
        <taxon>Euteleostomi</taxon>
        <taxon>Actinopterygii</taxon>
        <taxon>Neopterygii</taxon>
        <taxon>Teleostei</taxon>
        <taxon>Neoteleostei</taxon>
        <taxon>Acanthomorphata</taxon>
        <taxon>Zeiogadaria</taxon>
        <taxon>Gadariae</taxon>
        <taxon>Gadiformes</taxon>
        <taxon>Gadoidei</taxon>
        <taxon>Gadidae</taxon>
        <taxon>Gadus</taxon>
    </lineage>
</organism>
<proteinExistence type="predicted"/>
<feature type="compositionally biased region" description="Basic and acidic residues" evidence="6">
    <location>
        <begin position="475"/>
        <end position="495"/>
    </location>
</feature>
<evidence type="ECO:0000256" key="1">
    <source>
        <dbReference type="ARBA" id="ARBA00022723"/>
    </source>
</evidence>
<feature type="domain" description="C2H2-type" evidence="7">
    <location>
        <begin position="208"/>
        <end position="235"/>
    </location>
</feature>
<feature type="domain" description="C2H2-type" evidence="7">
    <location>
        <begin position="296"/>
        <end position="325"/>
    </location>
</feature>
<feature type="domain" description="C2H2-type" evidence="7">
    <location>
        <begin position="724"/>
        <end position="751"/>
    </location>
</feature>
<feature type="domain" description="C2H2-type" evidence="7">
    <location>
        <begin position="981"/>
        <end position="1000"/>
    </location>
</feature>
<feature type="domain" description="C2H2-type" evidence="7">
    <location>
        <begin position="455"/>
        <end position="483"/>
    </location>
</feature>
<dbReference type="SUPFAM" id="SSF57667">
    <property type="entry name" value="beta-beta-alpha zinc fingers"/>
    <property type="match status" value="12"/>
</dbReference>
<keyword evidence="4" id="KW-0862">Zinc</keyword>
<evidence type="ECO:0000256" key="2">
    <source>
        <dbReference type="ARBA" id="ARBA00022737"/>
    </source>
</evidence>
<dbReference type="PANTHER" id="PTHR24379">
    <property type="entry name" value="KRAB AND ZINC FINGER DOMAIN-CONTAINING"/>
    <property type="match status" value="1"/>
</dbReference>
<feature type="domain" description="C2H2-type" evidence="7">
    <location>
        <begin position="361"/>
        <end position="383"/>
    </location>
</feature>
<evidence type="ECO:0000256" key="4">
    <source>
        <dbReference type="ARBA" id="ARBA00022833"/>
    </source>
</evidence>
<dbReference type="InterPro" id="IPR013087">
    <property type="entry name" value="Znf_C2H2_type"/>
</dbReference>
<evidence type="ECO:0000256" key="3">
    <source>
        <dbReference type="ARBA" id="ARBA00022771"/>
    </source>
</evidence>
<sequence>MWHGVHRKRRWTVGQHETISKVKRNEHLQKHKDEKPFKSVPDQADGLEKKSLFCKDCGKWFKRMSSFISHQQNHPKRKPYPCLDCNLSYAHASGLYNHRKNCQAQNKEMDHASLNEKVFNPKKTLLGPKIYHCGQCGKGFWSSGAYSHHKQSPELCLDLRPGKSTSSWKSVLGRPRSIRKVACPVCGRKFRHNGIMKSHMRKHEDGNHKCDLCSRSFRLFSSLLRHQVVHTAHLIPPPIKSFQHQVEQVKKNTYSCPDCGKLFSRAKALQFHMRSHGYDTGYSPSSPKSTVTIEALQCPTCLAHFNNKSSLRAHQKLFKRKGVKEEVTNSSKKEVILDEKKLGIRVASSKVNHSGPSDLKYKCKECERSFSVVGALNFHKRIHLQGHKSNAKTSLPLLWHTDKKFAGSLQKDDEPDIVSNRKIDEGPYHCTKCGKSFFYLCVLRHGNSKKSEPTFSCPQCNMSFVRGSLLAAHYEHQHSKKDPHSKTPCDPEQEKSKKKSVAKVGKPLDAPSSVLKSKLHQYISLLKVSHPVASKPTVSQKKATAGRRRKKGRSGLPAFKSIPCLDCGKRYSSAGALYNHKKVCLEFKKELKVPKQEILFPEPVAELPPALGRPSEYTVKCLFKCDKCGKAFQTEEQLVAHKMKAKSRPYCCALCCHSYWTETQLQQHLAWHDEIRRRLPIELRYRLSTAMTSRPSKPIFQSAGKKDHSQSLIQNSASWSQTSHKCQHCGKSFLSPSALQRHEAQHGGNGLFHCSFCPRTFGDIQDLIDHHQECMVDGKMQRDDPAAVLSGDTNGLTCFECGTSFAEEVELHQHYIEHAHGDGYACTTCGKACKTLTLLKYHQRKHTGEKPYACKECGKRFGDYNCGVCGLQLPSNMKLQDHMNQHTGQRPHCCAECGKRFCQLNNYRAHLKTHAVKTPELILSHRCRICRKLFESNVKLREHLETTHFEKEFYECDLCKLVFTDRKKCEKHIEWHKSTLLVCDTCGREFSSQESLQRHRNSKCRRSFVCTDCNQTFSRKNALLKHSFSHIGLLPYTCLLCSCHFLFASQRDFQQHKKDTGCWGDQESNGDEIRCPECGKAVSIETEAVSIETEVVSIETEAVSTKSSAVSIKTPAVSIKTEALEPAVGVKPPAGCIQLATKECWVVLRKWSGKTQDITGDTLSCVNRKTGIREILGDKGTQ</sequence>
<feature type="domain" description="C2H2-type" evidence="7">
    <location>
        <begin position="131"/>
        <end position="161"/>
    </location>
</feature>
<name>A0A8C5D283_GADMO</name>
<evidence type="ECO:0000259" key="7">
    <source>
        <dbReference type="PROSITE" id="PS50157"/>
    </source>
</evidence>
<dbReference type="Pfam" id="PF00096">
    <property type="entry name" value="zf-C2H2"/>
    <property type="match status" value="6"/>
</dbReference>
<feature type="domain" description="C2H2-type" evidence="7">
    <location>
        <begin position="1008"/>
        <end position="1035"/>
    </location>
</feature>
<dbReference type="Gene3D" id="3.30.160.60">
    <property type="entry name" value="Classic Zinc Finger"/>
    <property type="match status" value="13"/>
</dbReference>
<feature type="compositionally biased region" description="Basic and acidic residues" evidence="6">
    <location>
        <begin position="22"/>
        <end position="37"/>
    </location>
</feature>
<feature type="domain" description="C2H2-type" evidence="7">
    <location>
        <begin position="52"/>
        <end position="79"/>
    </location>
</feature>
<keyword evidence="2" id="KW-0677">Repeat</keyword>
<keyword evidence="3 5" id="KW-0863">Zinc-finger</keyword>
<feature type="region of interest" description="Disordered" evidence="6">
    <location>
        <begin position="22"/>
        <end position="41"/>
    </location>
</feature>
<protein>
    <recommendedName>
        <fullName evidence="7">C2H2-type domain-containing protein</fullName>
    </recommendedName>
</protein>
<dbReference type="GO" id="GO:0010468">
    <property type="term" value="P:regulation of gene expression"/>
    <property type="evidence" value="ECO:0007669"/>
    <property type="project" value="TreeGrafter"/>
</dbReference>
<dbReference type="GO" id="GO:0005634">
    <property type="term" value="C:nucleus"/>
    <property type="evidence" value="ECO:0007669"/>
    <property type="project" value="UniProtKB-SubCell"/>
</dbReference>
<evidence type="ECO:0000313" key="9">
    <source>
        <dbReference type="Proteomes" id="UP000694546"/>
    </source>
</evidence>
<feature type="domain" description="C2H2-type" evidence="7">
    <location>
        <begin position="892"/>
        <end position="919"/>
    </location>
</feature>
<reference evidence="8" key="1">
    <citation type="submission" date="2025-08" db="UniProtKB">
        <authorList>
            <consortium name="Ensembl"/>
        </authorList>
    </citation>
    <scope>IDENTIFICATION</scope>
</reference>
<feature type="domain" description="C2H2-type" evidence="7">
    <location>
        <begin position="925"/>
        <end position="953"/>
    </location>
</feature>
<dbReference type="InterPro" id="IPR036236">
    <property type="entry name" value="Znf_C2H2_sf"/>
</dbReference>
<feature type="domain" description="C2H2-type" evidence="7">
    <location>
        <begin position="181"/>
        <end position="208"/>
    </location>
</feature>
<dbReference type="Ensembl" id="ENSGMOT00000028913.1">
    <property type="protein sequence ID" value="ENSGMOP00000068274.1"/>
    <property type="gene ID" value="ENSGMOG00000034380.1"/>
</dbReference>
<evidence type="ECO:0000313" key="8">
    <source>
        <dbReference type="Ensembl" id="ENSGMOP00000068274.1"/>
    </source>
</evidence>
<dbReference type="PROSITE" id="PS50157">
    <property type="entry name" value="ZINC_FINGER_C2H2_2"/>
    <property type="match status" value="17"/>
</dbReference>
<feature type="domain" description="C2H2-type" evidence="7">
    <location>
        <begin position="796"/>
        <end position="819"/>
    </location>
</feature>
<dbReference type="GeneTree" id="ENSGT00940000166443"/>
<reference evidence="8" key="2">
    <citation type="submission" date="2025-09" db="UniProtKB">
        <authorList>
            <consortium name="Ensembl"/>
        </authorList>
    </citation>
    <scope>IDENTIFICATION</scope>
</reference>
<feature type="domain" description="C2H2-type" evidence="7">
    <location>
        <begin position="623"/>
        <end position="642"/>
    </location>
</feature>
<dbReference type="SMART" id="SM00355">
    <property type="entry name" value="ZnF_C2H2"/>
    <property type="match status" value="23"/>
</dbReference>
<feature type="region of interest" description="Disordered" evidence="6">
    <location>
        <begin position="475"/>
        <end position="507"/>
    </location>
</feature>
<dbReference type="Pfam" id="PF13894">
    <property type="entry name" value="zf-C2H2_4"/>
    <property type="match status" value="1"/>
</dbReference>
<feature type="region of interest" description="Disordered" evidence="6">
    <location>
        <begin position="534"/>
        <end position="554"/>
    </location>
</feature>
<dbReference type="PANTHER" id="PTHR24379:SF127">
    <property type="entry name" value="BLOODY FINGERS-RELATED"/>
    <property type="match status" value="1"/>
</dbReference>
<feature type="compositionally biased region" description="Basic residues" evidence="6">
    <location>
        <begin position="544"/>
        <end position="553"/>
    </location>
</feature>
<feature type="domain" description="C2H2-type" evidence="7">
    <location>
        <begin position="824"/>
        <end position="851"/>
    </location>
</feature>
<feature type="domain" description="C2H2-type" evidence="7">
    <location>
        <begin position="254"/>
        <end position="276"/>
    </location>
</feature>
<dbReference type="GO" id="GO:0008270">
    <property type="term" value="F:zinc ion binding"/>
    <property type="evidence" value="ECO:0007669"/>
    <property type="project" value="UniProtKB-KW"/>
</dbReference>
<keyword evidence="1" id="KW-0479">Metal-binding</keyword>
<dbReference type="Proteomes" id="UP000694546">
    <property type="component" value="Chromosome 11"/>
</dbReference>
<evidence type="ECO:0000256" key="6">
    <source>
        <dbReference type="SAM" id="MobiDB-lite"/>
    </source>
</evidence>
<dbReference type="Pfam" id="PF13912">
    <property type="entry name" value="zf-C2H2_6"/>
    <property type="match status" value="2"/>
</dbReference>
<accession>A0A8C5D283</accession>
<keyword evidence="9" id="KW-1185">Reference proteome</keyword>
<feature type="domain" description="C2H2-type" evidence="7">
    <location>
        <begin position="864"/>
        <end position="891"/>
    </location>
</feature>
<dbReference type="AlphaFoldDB" id="A0A8C5D283"/>